<evidence type="ECO:0000259" key="3">
    <source>
        <dbReference type="Pfam" id="PF25117"/>
    </source>
</evidence>
<dbReference type="PANTHER" id="PTHR31002">
    <property type="entry name" value="SERIPAUPERIN"/>
    <property type="match status" value="1"/>
</dbReference>
<dbReference type="STRING" id="1073090.A0A1L9SLS9"/>
<feature type="domain" description="Agd3 deacetylase" evidence="1">
    <location>
        <begin position="259"/>
        <end position="624"/>
    </location>
</feature>
<dbReference type="Pfam" id="PF25115">
    <property type="entry name" value="Agd3_CE"/>
    <property type="match status" value="1"/>
</dbReference>
<organism evidence="4 5">
    <name type="scientific">Penicilliopsis zonata CBS 506.65</name>
    <dbReference type="NCBI Taxonomy" id="1073090"/>
    <lineage>
        <taxon>Eukaryota</taxon>
        <taxon>Fungi</taxon>
        <taxon>Dikarya</taxon>
        <taxon>Ascomycota</taxon>
        <taxon>Pezizomycotina</taxon>
        <taxon>Eurotiomycetes</taxon>
        <taxon>Eurotiomycetidae</taxon>
        <taxon>Eurotiales</taxon>
        <taxon>Aspergillaceae</taxon>
        <taxon>Penicilliopsis</taxon>
    </lineage>
</organism>
<dbReference type="InterPro" id="IPR056826">
    <property type="entry name" value="Agd3_CE"/>
</dbReference>
<proteinExistence type="predicted"/>
<feature type="domain" description="Agd3 C-terminal" evidence="3">
    <location>
        <begin position="625"/>
        <end position="691"/>
    </location>
</feature>
<gene>
    <name evidence="4" type="ORF">ASPZODRAFT_92553</name>
</gene>
<evidence type="ECO:0000313" key="4">
    <source>
        <dbReference type="EMBL" id="OJJ48199.1"/>
    </source>
</evidence>
<dbReference type="GeneID" id="34616911"/>
<reference evidence="5" key="1">
    <citation type="journal article" date="2017" name="Genome Biol.">
        <title>Comparative genomics reveals high biological diversity and specific adaptations in the industrially and medically important fungal genus Aspergillus.</title>
        <authorList>
            <person name="de Vries R.P."/>
            <person name="Riley R."/>
            <person name="Wiebenga A."/>
            <person name="Aguilar-Osorio G."/>
            <person name="Amillis S."/>
            <person name="Uchima C.A."/>
            <person name="Anderluh G."/>
            <person name="Asadollahi M."/>
            <person name="Askin M."/>
            <person name="Barry K."/>
            <person name="Battaglia E."/>
            <person name="Bayram O."/>
            <person name="Benocci T."/>
            <person name="Braus-Stromeyer S.A."/>
            <person name="Caldana C."/>
            <person name="Canovas D."/>
            <person name="Cerqueira G.C."/>
            <person name="Chen F."/>
            <person name="Chen W."/>
            <person name="Choi C."/>
            <person name="Clum A."/>
            <person name="Dos Santos R.A."/>
            <person name="Damasio A.R."/>
            <person name="Diallinas G."/>
            <person name="Emri T."/>
            <person name="Fekete E."/>
            <person name="Flipphi M."/>
            <person name="Freyberg S."/>
            <person name="Gallo A."/>
            <person name="Gournas C."/>
            <person name="Habgood R."/>
            <person name="Hainaut M."/>
            <person name="Harispe M.L."/>
            <person name="Henrissat B."/>
            <person name="Hilden K.S."/>
            <person name="Hope R."/>
            <person name="Hossain A."/>
            <person name="Karabika E."/>
            <person name="Karaffa L."/>
            <person name="Karanyi Z."/>
            <person name="Krasevec N."/>
            <person name="Kuo A."/>
            <person name="Kusch H."/>
            <person name="LaButti K."/>
            <person name="Lagendijk E.L."/>
            <person name="Lapidus A."/>
            <person name="Levasseur A."/>
            <person name="Lindquist E."/>
            <person name="Lipzen A."/>
            <person name="Logrieco A.F."/>
            <person name="MacCabe A."/>
            <person name="Maekelae M.R."/>
            <person name="Malavazi I."/>
            <person name="Melin P."/>
            <person name="Meyer V."/>
            <person name="Mielnichuk N."/>
            <person name="Miskei M."/>
            <person name="Molnar A.P."/>
            <person name="Mule G."/>
            <person name="Ngan C.Y."/>
            <person name="Orejas M."/>
            <person name="Orosz E."/>
            <person name="Ouedraogo J.P."/>
            <person name="Overkamp K.M."/>
            <person name="Park H.-S."/>
            <person name="Perrone G."/>
            <person name="Piumi F."/>
            <person name="Punt P.J."/>
            <person name="Ram A.F."/>
            <person name="Ramon A."/>
            <person name="Rauscher S."/>
            <person name="Record E."/>
            <person name="Riano-Pachon D.M."/>
            <person name="Robert V."/>
            <person name="Roehrig J."/>
            <person name="Ruller R."/>
            <person name="Salamov A."/>
            <person name="Salih N.S."/>
            <person name="Samson R.A."/>
            <person name="Sandor E."/>
            <person name="Sanguinetti M."/>
            <person name="Schuetze T."/>
            <person name="Sepcic K."/>
            <person name="Shelest E."/>
            <person name="Sherlock G."/>
            <person name="Sophianopoulou V."/>
            <person name="Squina F.M."/>
            <person name="Sun H."/>
            <person name="Susca A."/>
            <person name="Todd R.B."/>
            <person name="Tsang A."/>
            <person name="Unkles S.E."/>
            <person name="van de Wiele N."/>
            <person name="van Rossen-Uffink D."/>
            <person name="Oliveira J.V."/>
            <person name="Vesth T.C."/>
            <person name="Visser J."/>
            <person name="Yu J.-H."/>
            <person name="Zhou M."/>
            <person name="Andersen M.R."/>
            <person name="Archer D.B."/>
            <person name="Baker S.E."/>
            <person name="Benoit I."/>
            <person name="Brakhage A.A."/>
            <person name="Braus G.H."/>
            <person name="Fischer R."/>
            <person name="Frisvad J.C."/>
            <person name="Goldman G.H."/>
            <person name="Houbraken J."/>
            <person name="Oakley B."/>
            <person name="Pocsi I."/>
            <person name="Scazzocchio C."/>
            <person name="Seiboth B."/>
            <person name="vanKuyk P.A."/>
            <person name="Wortman J."/>
            <person name="Dyer P.S."/>
            <person name="Grigoriev I.V."/>
        </authorList>
    </citation>
    <scope>NUCLEOTIDE SEQUENCE [LARGE SCALE GENOMIC DNA]</scope>
    <source>
        <strain evidence="5">CBS 506.65</strain>
    </source>
</reference>
<keyword evidence="5" id="KW-1185">Reference proteome</keyword>
<evidence type="ECO:0000313" key="5">
    <source>
        <dbReference type="Proteomes" id="UP000184188"/>
    </source>
</evidence>
<dbReference type="PANTHER" id="PTHR31002:SF34">
    <property type="entry name" value="CELL WALL PROTEIN CWP1-RELATED"/>
    <property type="match status" value="1"/>
</dbReference>
<dbReference type="EMBL" id="KV878339">
    <property type="protein sequence ID" value="OJJ48199.1"/>
    <property type="molecule type" value="Genomic_DNA"/>
</dbReference>
<dbReference type="OrthoDB" id="2113314at2759"/>
<protein>
    <recommendedName>
        <fullName evidence="6">Extracellular serine-rich protein</fullName>
    </recommendedName>
</protein>
<evidence type="ECO:0000259" key="2">
    <source>
        <dbReference type="Pfam" id="PF25116"/>
    </source>
</evidence>
<feature type="domain" description="Agd3 CBM87" evidence="2">
    <location>
        <begin position="30"/>
        <end position="245"/>
    </location>
</feature>
<dbReference type="InterPro" id="IPR050788">
    <property type="entry name" value="Yeast_SRP1/TIP1_CWP"/>
</dbReference>
<dbReference type="Proteomes" id="UP000184188">
    <property type="component" value="Unassembled WGS sequence"/>
</dbReference>
<evidence type="ECO:0008006" key="6">
    <source>
        <dbReference type="Google" id="ProtNLM"/>
    </source>
</evidence>
<dbReference type="Pfam" id="PF25117">
    <property type="entry name" value="Agd3_C"/>
    <property type="match status" value="1"/>
</dbReference>
<name>A0A1L9SLS9_9EURO</name>
<dbReference type="Pfam" id="PF25116">
    <property type="entry name" value="CBM87_Agd3"/>
    <property type="match status" value="1"/>
</dbReference>
<dbReference type="InterPro" id="IPR056825">
    <property type="entry name" value="Agd3_C"/>
</dbReference>
<sequence length="693" mass="75295">MYSVMSLSTPLVTPSSSIVSLETPISSANVAANILVIAKDTSSASTASSGLNAYGIPFTTLIVPQSGVALPALNSSLGGNFGGIVVASQASYDDAGNAGTTNYESALTPEQWDQLYAYQLEYGVRMVQYDVFPGPEFGTTDVSECCETGVEQLLSLTDVSDFPTSGLKTGAGVSTAGLWHYPATITDTSTTKEIALFAANSVISTNTTAAVINDFGGRQQMAFFLAFDCSWSATSNYLQHVWITWITRGLYAGYRRVNLNTQIDDMFLESDIYQPNGTTFRITPGDLDGIASWVPMVNAKMNAGSTYVVEVGHNGNGNIEAAADSARDASVCNGGGIEYNSPPDTSLEFKKPLGTGTNLWPASRTTYNWTADCTELDPLLVWWAKPSNRDKFAHISHTFTHEEEDNSTFSDVDKEISFNQAWLEHVGLSSGTYFTSNGIIPPAITGLHNGDALQAWWDNGITNCVGDNTRPALLNTVNEMWPYFTTDADDGFAGMQVNGRWATRIYYNCYTPSCTVEEWIATSAGSGSFDDLLATERSDTMFHLFGLRHDPYMFHQANLRNADVDPITINGVTAKYSLFQAWVETQVQEFVRLADWPLVTLKHQDMSAAFLARYKRDACHYSLSYTTSDRHITALTVSADGNTCSEPIPVTFPVAPTSTLGFVTEQLGSDPLTVWVQLSGSPVVFSLSTPIPW</sequence>
<accession>A0A1L9SLS9</accession>
<dbReference type="VEuPathDB" id="FungiDB:ASPZODRAFT_92553"/>
<dbReference type="InterPro" id="IPR056827">
    <property type="entry name" value="CBM87_Agd3"/>
</dbReference>
<dbReference type="RefSeq" id="XP_022582709.1">
    <property type="nucleotide sequence ID" value="XM_022730447.1"/>
</dbReference>
<evidence type="ECO:0000259" key="1">
    <source>
        <dbReference type="Pfam" id="PF25115"/>
    </source>
</evidence>
<dbReference type="AlphaFoldDB" id="A0A1L9SLS9"/>